<reference evidence="1" key="1">
    <citation type="submission" date="2025-08" db="UniProtKB">
        <authorList>
            <consortium name="Ensembl"/>
        </authorList>
    </citation>
    <scope>IDENTIFICATION</scope>
</reference>
<dbReference type="InParanoid" id="A0A674HWL1"/>
<name>A0A674HWL1_9SAUR</name>
<dbReference type="Ensembl" id="ENSTMTT00000000759.1">
    <property type="protein sequence ID" value="ENSTMTP00000000740.1"/>
    <property type="gene ID" value="ENSTMTG00000000635.1"/>
</dbReference>
<accession>A0A674HWL1</accession>
<organism evidence="1 2">
    <name type="scientific">Terrapene triunguis</name>
    <name type="common">Three-toed box turtle</name>
    <dbReference type="NCBI Taxonomy" id="2587831"/>
    <lineage>
        <taxon>Eukaryota</taxon>
        <taxon>Metazoa</taxon>
        <taxon>Chordata</taxon>
        <taxon>Craniata</taxon>
        <taxon>Vertebrata</taxon>
        <taxon>Euteleostomi</taxon>
        <taxon>Archelosauria</taxon>
        <taxon>Testudinata</taxon>
        <taxon>Testudines</taxon>
        <taxon>Cryptodira</taxon>
        <taxon>Durocryptodira</taxon>
        <taxon>Testudinoidea</taxon>
        <taxon>Emydidae</taxon>
        <taxon>Terrapene</taxon>
    </lineage>
</organism>
<sequence length="111" mass="13042">MVGGLSHEEDAVVLGLRLVCRWRRQQERHHKERVHWLAELIPVMWLCEEFIYCCGAATQVLKCGPWKDLLETESKTLPRLLFLIIPVTCWDKEIEIRCMVFVLSCLYVLSL</sequence>
<reference evidence="1" key="2">
    <citation type="submission" date="2025-09" db="UniProtKB">
        <authorList>
            <consortium name="Ensembl"/>
        </authorList>
    </citation>
    <scope>IDENTIFICATION</scope>
</reference>
<evidence type="ECO:0000313" key="1">
    <source>
        <dbReference type="Ensembl" id="ENSTMTP00000000740.1"/>
    </source>
</evidence>
<keyword evidence="2" id="KW-1185">Reference proteome</keyword>
<dbReference type="AlphaFoldDB" id="A0A674HWL1"/>
<dbReference type="GeneTree" id="ENSGT00990000211353"/>
<proteinExistence type="predicted"/>
<protein>
    <submittedName>
        <fullName evidence="1">Uncharacterized protein</fullName>
    </submittedName>
</protein>
<dbReference type="Proteomes" id="UP000472274">
    <property type="component" value="Unplaced"/>
</dbReference>
<evidence type="ECO:0000313" key="2">
    <source>
        <dbReference type="Proteomes" id="UP000472274"/>
    </source>
</evidence>